<dbReference type="Gene3D" id="3.30.200.20">
    <property type="entry name" value="Phosphorylase Kinase, domain 1"/>
    <property type="match status" value="1"/>
</dbReference>
<reference evidence="15 16" key="1">
    <citation type="submission" date="2024-05" db="EMBL/GenBank/DDBJ databases">
        <title>Culex pipiens pipiens assembly and annotation.</title>
        <authorList>
            <person name="Alout H."/>
            <person name="Durand T."/>
        </authorList>
    </citation>
    <scope>NUCLEOTIDE SEQUENCE [LARGE SCALE GENOMIC DNA]</scope>
    <source>
        <strain evidence="15">HA-2024</strain>
        <tissue evidence="15">Whole body</tissue>
    </source>
</reference>
<dbReference type="AlphaFoldDB" id="A0ABD1CGD6"/>
<keyword evidence="16" id="KW-1185">Reference proteome</keyword>
<evidence type="ECO:0000256" key="12">
    <source>
        <dbReference type="ARBA" id="ARBA00048789"/>
    </source>
</evidence>
<feature type="domain" description="Protein kinase" evidence="14">
    <location>
        <begin position="13"/>
        <end position="311"/>
    </location>
</feature>
<keyword evidence="4" id="KW-0963">Cytoplasm</keyword>
<dbReference type="GO" id="GO:0005524">
    <property type="term" value="F:ATP binding"/>
    <property type="evidence" value="ECO:0007669"/>
    <property type="project" value="UniProtKB-KW"/>
</dbReference>
<dbReference type="SUPFAM" id="SSF56112">
    <property type="entry name" value="Protein kinase-like (PK-like)"/>
    <property type="match status" value="1"/>
</dbReference>
<dbReference type="EMBL" id="JBEHCU010012481">
    <property type="protein sequence ID" value="KAL1375439.1"/>
    <property type="molecule type" value="Genomic_DNA"/>
</dbReference>
<comment type="catalytic activity">
    <reaction evidence="12">
        <text>L-seryl-[I-kappa-B protein] + ATP = O-phospho-L-seryl-[I-kappa-B protein] + ADP + H(+)</text>
        <dbReference type="Rhea" id="RHEA:19073"/>
        <dbReference type="Rhea" id="RHEA-COMP:13698"/>
        <dbReference type="Rhea" id="RHEA-COMP:13699"/>
        <dbReference type="ChEBI" id="CHEBI:15378"/>
        <dbReference type="ChEBI" id="CHEBI:29999"/>
        <dbReference type="ChEBI" id="CHEBI:30616"/>
        <dbReference type="ChEBI" id="CHEBI:83421"/>
        <dbReference type="ChEBI" id="CHEBI:456216"/>
        <dbReference type="EC" id="2.7.11.10"/>
    </reaction>
</comment>
<evidence type="ECO:0000256" key="5">
    <source>
        <dbReference type="ARBA" id="ARBA00022527"/>
    </source>
</evidence>
<dbReference type="GO" id="GO:0005737">
    <property type="term" value="C:cytoplasm"/>
    <property type="evidence" value="ECO:0007669"/>
    <property type="project" value="UniProtKB-SubCell"/>
</dbReference>
<evidence type="ECO:0000259" key="14">
    <source>
        <dbReference type="PROSITE" id="PS50011"/>
    </source>
</evidence>
<dbReference type="FunFam" id="1.10.510.10:FF:000147">
    <property type="entry name" value="Inhibitor of nuclear factor kappa-B kinase subunit beta"/>
    <property type="match status" value="1"/>
</dbReference>
<evidence type="ECO:0000256" key="7">
    <source>
        <dbReference type="ARBA" id="ARBA00022679"/>
    </source>
</evidence>
<dbReference type="GO" id="GO:0008384">
    <property type="term" value="F:IkappaB kinase activity"/>
    <property type="evidence" value="ECO:0007669"/>
    <property type="project" value="UniProtKB-EC"/>
</dbReference>
<dbReference type="EC" id="2.7.11.10" evidence="3"/>
<keyword evidence="5" id="KW-0723">Serine/threonine-protein kinase</keyword>
<dbReference type="PROSITE" id="PS00108">
    <property type="entry name" value="PROTEIN_KINASE_ST"/>
    <property type="match status" value="1"/>
</dbReference>
<evidence type="ECO:0000256" key="10">
    <source>
        <dbReference type="ARBA" id="ARBA00022840"/>
    </source>
</evidence>
<feature type="coiled-coil region" evidence="13">
    <location>
        <begin position="611"/>
        <end position="652"/>
    </location>
</feature>
<evidence type="ECO:0000313" key="16">
    <source>
        <dbReference type="Proteomes" id="UP001562425"/>
    </source>
</evidence>
<evidence type="ECO:0000256" key="13">
    <source>
        <dbReference type="SAM" id="Coils"/>
    </source>
</evidence>
<keyword evidence="10" id="KW-0067">ATP-binding</keyword>
<dbReference type="InterPro" id="IPR008271">
    <property type="entry name" value="Ser/Thr_kinase_AS"/>
</dbReference>
<dbReference type="GO" id="GO:0005634">
    <property type="term" value="C:nucleus"/>
    <property type="evidence" value="ECO:0007669"/>
    <property type="project" value="UniProtKB-SubCell"/>
</dbReference>
<protein>
    <recommendedName>
        <fullName evidence="3">IkappaB kinase</fullName>
        <ecNumber evidence="3">2.7.11.10</ecNumber>
    </recommendedName>
</protein>
<dbReference type="InterPro" id="IPR051180">
    <property type="entry name" value="IKK"/>
</dbReference>
<dbReference type="PANTHER" id="PTHR22969:SF17">
    <property type="entry name" value="INHIBITOR OF NUCLEAR FACTOR KAPPA-B KINASE SUBUNIT BETA"/>
    <property type="match status" value="1"/>
</dbReference>
<dbReference type="PANTHER" id="PTHR22969">
    <property type="entry name" value="IKB KINASE"/>
    <property type="match status" value="1"/>
</dbReference>
<evidence type="ECO:0000256" key="8">
    <source>
        <dbReference type="ARBA" id="ARBA00022741"/>
    </source>
</evidence>
<evidence type="ECO:0000256" key="11">
    <source>
        <dbReference type="ARBA" id="ARBA00023242"/>
    </source>
</evidence>
<evidence type="ECO:0000256" key="9">
    <source>
        <dbReference type="ARBA" id="ARBA00022777"/>
    </source>
</evidence>
<dbReference type="Gene3D" id="1.10.510.10">
    <property type="entry name" value="Transferase(Phosphotransferase) domain 1"/>
    <property type="match status" value="1"/>
</dbReference>
<dbReference type="InterPro" id="IPR000719">
    <property type="entry name" value="Prot_kinase_dom"/>
</dbReference>
<keyword evidence="7" id="KW-0808">Transferase</keyword>
<keyword evidence="8" id="KW-0547">Nucleotide-binding</keyword>
<keyword evidence="6" id="KW-0597">Phosphoprotein</keyword>
<comment type="subcellular location">
    <subcellularLocation>
        <location evidence="2">Cytoplasm</location>
    </subcellularLocation>
    <subcellularLocation>
        <location evidence="1">Nucleus</location>
    </subcellularLocation>
</comment>
<dbReference type="Gene3D" id="1.20.1270.250">
    <property type="match status" value="1"/>
</dbReference>
<dbReference type="Pfam" id="PF00069">
    <property type="entry name" value="Pkinase"/>
    <property type="match status" value="1"/>
</dbReference>
<evidence type="ECO:0000256" key="3">
    <source>
        <dbReference type="ARBA" id="ARBA00012442"/>
    </source>
</evidence>
<sequence length="776" mass="88521">MAQLEDPPFIGDWHREKRLGSGGFGVVTQWRNQKTQQTVAIKKFHVLQQDRNEVTDKHCERWANEVTLMTNTVRNDNIVKTVQVQPESFLKELAKHSGSKLPILCMEFCEGGDLRRVLNRVTSCGGLGELEVRDILRSLRNAISYLHSLKITHRDIKPENIVLKVDGEGRTVYKLTDLGYAKALDKQSLNASLVGTVEYIAPDLIYCDRYNCSVDYWSMGIIGFEIICGIRPFIPHQSIAQWMRHVQQKKSTHIAITEDNRDNYTYHNELFPENHISPTLGKNLEKWLMLALEWNPKQRGHVFQIGDKEVTEQQIKTVKFAEDKPVQVLKIFSLLDTILQKKILTIFCLYNARFVSVEIDDSTTLDQLDRITESTKPIDLYLPNFYDKPMLFVVKQGAIVQPDLKPEIPRSVSDVFQNIKLKLKPHMLRQFISNAHFFVTREQRLYVTILDGIKNYGLVLNEQIVNSKAEVSRLNKITYGISGGLEYHKLALSHTRTKIAPKLAPQTFTLWEERASRMEATIRKLTEVADKVTKRYESVLKRSREAVGHALLKSGYDQQDYYGQKSLDGRYEIARAQLLEKNIHEKSHIEMLQAVYECLKKRDILLRDYGLRELQQQLVDIRREMQEISKATEKALEHADKFKKELAKLTLEHNDNIWNLMQNLTTTTSPTAVRKEDSLSNGIVNGGLLPDIDSIMGKSTPPVTVNGDLSLNGGPQFHVGGSVRTLQNSLGEGSIVTNSMLCFGEGPDVESLINANQSLIMTTEDLISDGFEMLLK</sequence>
<organism evidence="15 16">
    <name type="scientific">Culex pipiens pipiens</name>
    <name type="common">Northern house mosquito</name>
    <dbReference type="NCBI Taxonomy" id="38569"/>
    <lineage>
        <taxon>Eukaryota</taxon>
        <taxon>Metazoa</taxon>
        <taxon>Ecdysozoa</taxon>
        <taxon>Arthropoda</taxon>
        <taxon>Hexapoda</taxon>
        <taxon>Insecta</taxon>
        <taxon>Pterygota</taxon>
        <taxon>Neoptera</taxon>
        <taxon>Endopterygota</taxon>
        <taxon>Diptera</taxon>
        <taxon>Nematocera</taxon>
        <taxon>Culicoidea</taxon>
        <taxon>Culicidae</taxon>
        <taxon>Culicinae</taxon>
        <taxon>Culicini</taxon>
        <taxon>Culex</taxon>
        <taxon>Culex</taxon>
    </lineage>
</organism>
<gene>
    <name evidence="15" type="ORF">pipiens_001606</name>
</gene>
<name>A0ABD1CGD6_CULPP</name>
<dbReference type="InterPro" id="IPR011009">
    <property type="entry name" value="Kinase-like_dom_sf"/>
</dbReference>
<keyword evidence="11" id="KW-0539">Nucleus</keyword>
<keyword evidence="13" id="KW-0175">Coiled coil</keyword>
<accession>A0ABD1CGD6</accession>
<evidence type="ECO:0000256" key="1">
    <source>
        <dbReference type="ARBA" id="ARBA00004123"/>
    </source>
</evidence>
<comment type="caution">
    <text evidence="15">The sequence shown here is derived from an EMBL/GenBank/DDBJ whole genome shotgun (WGS) entry which is preliminary data.</text>
</comment>
<dbReference type="InterPro" id="IPR046375">
    <property type="entry name" value="IKBKB_SDD_sf"/>
</dbReference>
<dbReference type="SMART" id="SM00220">
    <property type="entry name" value="S_TKc"/>
    <property type="match status" value="1"/>
</dbReference>
<evidence type="ECO:0000256" key="4">
    <source>
        <dbReference type="ARBA" id="ARBA00022490"/>
    </source>
</evidence>
<evidence type="ECO:0000256" key="2">
    <source>
        <dbReference type="ARBA" id="ARBA00004496"/>
    </source>
</evidence>
<evidence type="ECO:0000313" key="15">
    <source>
        <dbReference type="EMBL" id="KAL1375439.1"/>
    </source>
</evidence>
<keyword evidence="9" id="KW-0418">Kinase</keyword>
<evidence type="ECO:0000256" key="6">
    <source>
        <dbReference type="ARBA" id="ARBA00022553"/>
    </source>
</evidence>
<proteinExistence type="predicted"/>
<dbReference type="PROSITE" id="PS50011">
    <property type="entry name" value="PROTEIN_KINASE_DOM"/>
    <property type="match status" value="1"/>
</dbReference>
<dbReference type="Proteomes" id="UP001562425">
    <property type="component" value="Unassembled WGS sequence"/>
</dbReference>